<comment type="subunit">
    <text evidence="10">Monomer.</text>
</comment>
<evidence type="ECO:0000256" key="12">
    <source>
        <dbReference type="RuleBase" id="RU003784"/>
    </source>
</evidence>
<dbReference type="HAMAP" id="MF_00185">
    <property type="entry name" value="IPP_trans"/>
    <property type="match status" value="1"/>
</dbReference>
<dbReference type="AlphaFoldDB" id="A0A1G2JMI0"/>
<feature type="site" description="Interaction with substrate tRNA" evidence="10">
    <location>
        <position position="106"/>
    </location>
</feature>
<dbReference type="PANTHER" id="PTHR11088">
    <property type="entry name" value="TRNA DIMETHYLALLYLTRANSFERASE"/>
    <property type="match status" value="1"/>
</dbReference>
<keyword evidence="6 10" id="KW-0547">Nucleotide-binding</keyword>
<dbReference type="GO" id="GO:0006400">
    <property type="term" value="P:tRNA modification"/>
    <property type="evidence" value="ECO:0007669"/>
    <property type="project" value="TreeGrafter"/>
</dbReference>
<evidence type="ECO:0000256" key="9">
    <source>
        <dbReference type="ARBA" id="ARBA00049563"/>
    </source>
</evidence>
<protein>
    <recommendedName>
        <fullName evidence="10">tRNA dimethylallyltransferase</fullName>
        <ecNumber evidence="10">2.5.1.75</ecNumber>
    </recommendedName>
    <alternativeName>
        <fullName evidence="10">Dimethylallyl diphosphate:tRNA dimethylallyltransferase</fullName>
        <shortName evidence="10">DMAPP:tRNA dimethylallyltransferase</shortName>
        <shortName evidence="10">DMATase</shortName>
    </alternativeName>
    <alternativeName>
        <fullName evidence="10">Isopentenyl-diphosphate:tRNA isopentenyltransferase</fullName>
        <shortName evidence="10">IPP transferase</shortName>
        <shortName evidence="10">IPPT</shortName>
        <shortName evidence="10">IPTase</shortName>
    </alternativeName>
</protein>
<evidence type="ECO:0000313" key="15">
    <source>
        <dbReference type="Proteomes" id="UP000178935"/>
    </source>
</evidence>
<comment type="catalytic activity">
    <reaction evidence="9 10 11">
        <text>adenosine(37) in tRNA + dimethylallyl diphosphate = N(6)-dimethylallyladenosine(37) in tRNA + diphosphate</text>
        <dbReference type="Rhea" id="RHEA:26482"/>
        <dbReference type="Rhea" id="RHEA-COMP:10162"/>
        <dbReference type="Rhea" id="RHEA-COMP:10375"/>
        <dbReference type="ChEBI" id="CHEBI:33019"/>
        <dbReference type="ChEBI" id="CHEBI:57623"/>
        <dbReference type="ChEBI" id="CHEBI:74411"/>
        <dbReference type="ChEBI" id="CHEBI:74415"/>
        <dbReference type="EC" id="2.5.1.75"/>
    </reaction>
</comment>
<keyword evidence="8 10" id="KW-0460">Magnesium</keyword>
<keyword evidence="5 10" id="KW-0819">tRNA processing</keyword>
<gene>
    <name evidence="10" type="primary">miaA</name>
    <name evidence="14" type="ORF">A2561_01835</name>
</gene>
<evidence type="ECO:0000256" key="4">
    <source>
        <dbReference type="ARBA" id="ARBA00022679"/>
    </source>
</evidence>
<dbReference type="GO" id="GO:0005524">
    <property type="term" value="F:ATP binding"/>
    <property type="evidence" value="ECO:0007669"/>
    <property type="project" value="UniProtKB-UniRule"/>
</dbReference>
<dbReference type="NCBIfam" id="TIGR00174">
    <property type="entry name" value="miaA"/>
    <property type="match status" value="1"/>
</dbReference>
<evidence type="ECO:0000256" key="8">
    <source>
        <dbReference type="ARBA" id="ARBA00022842"/>
    </source>
</evidence>
<dbReference type="InterPro" id="IPR027417">
    <property type="entry name" value="P-loop_NTPase"/>
</dbReference>
<comment type="function">
    <text evidence="2 10 12">Catalyzes the transfer of a dimethylallyl group onto the adenine at position 37 in tRNAs that read codons beginning with uridine, leading to the formation of N6-(dimethylallyl)adenosine (i(6)A).</text>
</comment>
<dbReference type="SUPFAM" id="SSF52540">
    <property type="entry name" value="P-loop containing nucleoside triphosphate hydrolases"/>
    <property type="match status" value="1"/>
</dbReference>
<evidence type="ECO:0000256" key="11">
    <source>
        <dbReference type="RuleBase" id="RU003783"/>
    </source>
</evidence>
<comment type="cofactor">
    <cofactor evidence="1 10">
        <name>Mg(2+)</name>
        <dbReference type="ChEBI" id="CHEBI:18420"/>
    </cofactor>
</comment>
<dbReference type="InterPro" id="IPR039657">
    <property type="entry name" value="Dimethylallyltransferase"/>
</dbReference>
<dbReference type="Proteomes" id="UP000178935">
    <property type="component" value="Unassembled WGS sequence"/>
</dbReference>
<name>A0A1G2JMI0_9BACT</name>
<comment type="caution">
    <text evidence="14">The sequence shown here is derived from an EMBL/GenBank/DDBJ whole genome shotgun (WGS) entry which is preliminary data.</text>
</comment>
<feature type="binding site" evidence="10">
    <location>
        <begin position="17"/>
        <end position="22"/>
    </location>
    <ligand>
        <name>substrate</name>
    </ligand>
</feature>
<evidence type="ECO:0000256" key="1">
    <source>
        <dbReference type="ARBA" id="ARBA00001946"/>
    </source>
</evidence>
<evidence type="ECO:0000256" key="7">
    <source>
        <dbReference type="ARBA" id="ARBA00022840"/>
    </source>
</evidence>
<organism evidence="14 15">
    <name type="scientific">Candidatus Staskawiczbacteria bacterium RIFOXYD1_FULL_32_13</name>
    <dbReference type="NCBI Taxonomy" id="1802234"/>
    <lineage>
        <taxon>Bacteria</taxon>
        <taxon>Candidatus Staskawicziibacteriota</taxon>
    </lineage>
</organism>
<keyword evidence="4 10" id="KW-0808">Transferase</keyword>
<keyword evidence="7 10" id="KW-0067">ATP-binding</keyword>
<dbReference type="GO" id="GO:0052381">
    <property type="term" value="F:tRNA dimethylallyltransferase activity"/>
    <property type="evidence" value="ECO:0007669"/>
    <property type="project" value="UniProtKB-UniRule"/>
</dbReference>
<dbReference type="InterPro" id="IPR018022">
    <property type="entry name" value="IPT"/>
</dbReference>
<evidence type="ECO:0000313" key="14">
    <source>
        <dbReference type="EMBL" id="OGZ88319.1"/>
    </source>
</evidence>
<dbReference type="Gene3D" id="3.40.50.300">
    <property type="entry name" value="P-loop containing nucleotide triphosphate hydrolases"/>
    <property type="match status" value="1"/>
</dbReference>
<dbReference type="PANTHER" id="PTHR11088:SF60">
    <property type="entry name" value="TRNA DIMETHYLALLYLTRANSFERASE"/>
    <property type="match status" value="1"/>
</dbReference>
<feature type="region of interest" description="Interaction with substrate tRNA" evidence="10">
    <location>
        <begin position="40"/>
        <end position="43"/>
    </location>
</feature>
<comment type="caution">
    <text evidence="10">Lacks conserved residue(s) required for the propagation of feature annotation.</text>
</comment>
<dbReference type="Gene3D" id="1.10.20.140">
    <property type="match status" value="1"/>
</dbReference>
<dbReference type="Pfam" id="PF01715">
    <property type="entry name" value="IPPT"/>
    <property type="match status" value="1"/>
</dbReference>
<feature type="site" description="Interaction with substrate tRNA" evidence="10">
    <location>
        <position position="129"/>
    </location>
</feature>
<evidence type="ECO:0000256" key="2">
    <source>
        <dbReference type="ARBA" id="ARBA00003213"/>
    </source>
</evidence>
<evidence type="ECO:0000256" key="13">
    <source>
        <dbReference type="RuleBase" id="RU003785"/>
    </source>
</evidence>
<feature type="binding site" evidence="10">
    <location>
        <begin position="15"/>
        <end position="22"/>
    </location>
    <ligand>
        <name>ATP</name>
        <dbReference type="ChEBI" id="CHEBI:30616"/>
    </ligand>
</feature>
<evidence type="ECO:0000256" key="3">
    <source>
        <dbReference type="ARBA" id="ARBA00005842"/>
    </source>
</evidence>
<dbReference type="EMBL" id="MHPU01000026">
    <property type="protein sequence ID" value="OGZ88319.1"/>
    <property type="molecule type" value="Genomic_DNA"/>
</dbReference>
<accession>A0A1G2JMI0</accession>
<proteinExistence type="inferred from homology"/>
<reference evidence="14 15" key="1">
    <citation type="journal article" date="2016" name="Nat. Commun.">
        <title>Thousands of microbial genomes shed light on interconnected biogeochemical processes in an aquifer system.</title>
        <authorList>
            <person name="Anantharaman K."/>
            <person name="Brown C.T."/>
            <person name="Hug L.A."/>
            <person name="Sharon I."/>
            <person name="Castelle C.J."/>
            <person name="Probst A.J."/>
            <person name="Thomas B.C."/>
            <person name="Singh A."/>
            <person name="Wilkins M.J."/>
            <person name="Karaoz U."/>
            <person name="Brodie E.L."/>
            <person name="Williams K.H."/>
            <person name="Hubbard S.S."/>
            <person name="Banfield J.F."/>
        </authorList>
    </citation>
    <scope>NUCLEOTIDE SEQUENCE [LARGE SCALE GENOMIC DNA]</scope>
</reference>
<evidence type="ECO:0000256" key="5">
    <source>
        <dbReference type="ARBA" id="ARBA00022694"/>
    </source>
</evidence>
<evidence type="ECO:0000256" key="10">
    <source>
        <dbReference type="HAMAP-Rule" id="MF_00185"/>
    </source>
</evidence>
<sequence>MRQQNKNNKLIVILGPTASGKTGMSVKLAKKYNGEIISADSRQVYKGLNIGSGKITKKEMQSIPHYLLDVANPKNRFSAFKYQKLTQKAIKKIQEKNKLPFMVGGTGFYIQSVVDGIVLPEVKPNWKLRTKLEKKSNEELFLILQKLDPIRAQNIDQHNPRRLLRALEIIITTKKPVPTFTRHCEELTSDEAISTTGIATPSPIGSARNDGLNILQIGIKKNKQELAKLINKRLITRLKNNAMINEVKKLHKQGISWKRFEELGLEYKFVAQYLQNKITNKEMQQKIQIESLHFAKRQMTWFKRDKRIKWVNNYKQAEKLVKSFLKRGK</sequence>
<comment type="similarity">
    <text evidence="3 10 13">Belongs to the IPP transferase family.</text>
</comment>
<dbReference type="EC" id="2.5.1.75" evidence="10"/>
<evidence type="ECO:0000256" key="6">
    <source>
        <dbReference type="ARBA" id="ARBA00022741"/>
    </source>
</evidence>